<dbReference type="Pfam" id="PF03600">
    <property type="entry name" value="CitMHS"/>
    <property type="match status" value="1"/>
</dbReference>
<dbReference type="GO" id="GO:0005886">
    <property type="term" value="C:plasma membrane"/>
    <property type="evidence" value="ECO:0007669"/>
    <property type="project" value="TreeGrafter"/>
</dbReference>
<keyword evidence="10" id="KW-1185">Reference proteome</keyword>
<evidence type="ECO:0000313" key="10">
    <source>
        <dbReference type="Proteomes" id="UP000240708"/>
    </source>
</evidence>
<evidence type="ECO:0000256" key="7">
    <source>
        <dbReference type="SAM" id="Phobius"/>
    </source>
</evidence>
<name>A0A2P8EDI6_9BACT</name>
<dbReference type="InterPro" id="IPR006037">
    <property type="entry name" value="RCK_C"/>
</dbReference>
<dbReference type="InterPro" id="IPR036721">
    <property type="entry name" value="RCK_C_sf"/>
</dbReference>
<reference evidence="9 10" key="1">
    <citation type="submission" date="2018-03" db="EMBL/GenBank/DDBJ databases">
        <title>Genomic Encyclopedia of Archaeal and Bacterial Type Strains, Phase II (KMG-II): from individual species to whole genera.</title>
        <authorList>
            <person name="Goeker M."/>
        </authorList>
    </citation>
    <scope>NUCLEOTIDE SEQUENCE [LARGE SCALE GENOMIC DNA]</scope>
    <source>
        <strain evidence="9 10">DSM 28057</strain>
    </source>
</reference>
<keyword evidence="6 7" id="KW-0472">Membrane</keyword>
<proteinExistence type="predicted"/>
<dbReference type="PROSITE" id="PS51202">
    <property type="entry name" value="RCK_C"/>
    <property type="match status" value="2"/>
</dbReference>
<keyword evidence="5 7" id="KW-1133">Transmembrane helix</keyword>
<evidence type="ECO:0000256" key="4">
    <source>
        <dbReference type="ARBA" id="ARBA00022737"/>
    </source>
</evidence>
<feature type="transmembrane region" description="Helical" evidence="7">
    <location>
        <begin position="459"/>
        <end position="483"/>
    </location>
</feature>
<dbReference type="Pfam" id="PF02080">
    <property type="entry name" value="TrkA_C"/>
    <property type="match status" value="2"/>
</dbReference>
<accession>A0A2P8EDI6</accession>
<evidence type="ECO:0000313" key="9">
    <source>
        <dbReference type="EMBL" id="PSL07487.1"/>
    </source>
</evidence>
<dbReference type="PANTHER" id="PTHR43652">
    <property type="entry name" value="BASIC AMINO ACID ANTIPORTER YFCC-RELATED"/>
    <property type="match status" value="1"/>
</dbReference>
<dbReference type="SUPFAM" id="SSF116726">
    <property type="entry name" value="TrkA C-terminal domain-like"/>
    <property type="match status" value="2"/>
</dbReference>
<dbReference type="InterPro" id="IPR004680">
    <property type="entry name" value="Cit_transptr-like_dom"/>
</dbReference>
<keyword evidence="2" id="KW-0813">Transport</keyword>
<feature type="transmembrane region" description="Helical" evidence="7">
    <location>
        <begin position="540"/>
        <end position="557"/>
    </location>
</feature>
<dbReference type="Proteomes" id="UP000240708">
    <property type="component" value="Unassembled WGS sequence"/>
</dbReference>
<dbReference type="GO" id="GO:0006813">
    <property type="term" value="P:potassium ion transport"/>
    <property type="evidence" value="ECO:0007669"/>
    <property type="project" value="InterPro"/>
</dbReference>
<feature type="transmembrane region" description="Helical" evidence="7">
    <location>
        <begin position="577"/>
        <end position="597"/>
    </location>
</feature>
<feature type="transmembrane region" description="Helical" evidence="7">
    <location>
        <begin position="58"/>
        <end position="78"/>
    </location>
</feature>
<comment type="caution">
    <text evidence="9">The sequence shown here is derived from an EMBL/GenBank/DDBJ whole genome shotgun (WGS) entry which is preliminary data.</text>
</comment>
<evidence type="ECO:0000256" key="1">
    <source>
        <dbReference type="ARBA" id="ARBA00004141"/>
    </source>
</evidence>
<dbReference type="AlphaFoldDB" id="A0A2P8EDI6"/>
<organism evidence="9 10">
    <name type="scientific">Cecembia rubra</name>
    <dbReference type="NCBI Taxonomy" id="1485585"/>
    <lineage>
        <taxon>Bacteria</taxon>
        <taxon>Pseudomonadati</taxon>
        <taxon>Bacteroidota</taxon>
        <taxon>Cytophagia</taxon>
        <taxon>Cytophagales</taxon>
        <taxon>Cyclobacteriaceae</taxon>
        <taxon>Cecembia</taxon>
    </lineage>
</organism>
<evidence type="ECO:0000256" key="6">
    <source>
        <dbReference type="ARBA" id="ARBA00023136"/>
    </source>
</evidence>
<comment type="subcellular location">
    <subcellularLocation>
        <location evidence="1">Membrane</location>
        <topology evidence="1">Multi-pass membrane protein</topology>
    </subcellularLocation>
</comment>
<feature type="transmembrane region" description="Helical" evidence="7">
    <location>
        <begin position="30"/>
        <end position="46"/>
    </location>
</feature>
<dbReference type="OrthoDB" id="9765532at2"/>
<gene>
    <name evidence="9" type="ORF">CLV48_101419</name>
</gene>
<evidence type="ECO:0000256" key="5">
    <source>
        <dbReference type="ARBA" id="ARBA00022989"/>
    </source>
</evidence>
<feature type="transmembrane region" description="Helical" evidence="7">
    <location>
        <begin position="141"/>
        <end position="163"/>
    </location>
</feature>
<dbReference type="PANTHER" id="PTHR43652:SF2">
    <property type="entry name" value="BASIC AMINO ACID ANTIPORTER YFCC-RELATED"/>
    <property type="match status" value="1"/>
</dbReference>
<evidence type="ECO:0000256" key="3">
    <source>
        <dbReference type="ARBA" id="ARBA00022692"/>
    </source>
</evidence>
<keyword evidence="4" id="KW-0677">Repeat</keyword>
<dbReference type="EMBL" id="PYGF01000001">
    <property type="protein sequence ID" value="PSL07487.1"/>
    <property type="molecule type" value="Genomic_DNA"/>
</dbReference>
<feature type="transmembrane region" description="Helical" evidence="7">
    <location>
        <begin position="175"/>
        <end position="197"/>
    </location>
</feature>
<sequence length="598" mass="64554">MELDIQVIIVLGILVTTVIMMVFEIFRIDVVAIITMLALGWSGILTTDEMLKGFSSNAVISMIAVMILGYGITTTGVMEKFSEFILRKVGNDKNKIIGLISSAVGTLSAFMQNIGAAALFLPGTIEISRKTKIPVSQLVMPLGFAAILGGSLTMVGSGHLILINDLLTAADLEPYGLFAVTPIGAVLLIAGILYFFILGKVVLPKVSGAGIKKSSQEKLMETLRLSKNIWYLSIEEGSPLVGMTAETSGIWKNFQLNIIAISKGQDIIYAPWRETAFQVGQIMALLGREKDVKAMGEAFGLKEEIAPAIFSRLDKPEDSGFAEVIFPASSEIIGKSLREYGFRRRFGLEPLIVFHNGEEIKGDFSDHIFQLGDTLIVYGLWDHIRSLKDGSDFIVATPIEVEPKNQSKTIPAVASFALGIFLTFVGVPIALAFLTGALAMILSRVITIQQAYESIDWKVVFLLAGLIPLGIAMQKTGAAYFLAENVMGLIEGQSPLLLVIAISVLATVFSLFMSNVGAVVVLAPLVIGMAEIAGLDPRPLTLLAAVSVSNSFVLPTHQVNALMMSTGGYKNKDYIRAGSGMTMVFLVLTVLVFYLFYL</sequence>
<feature type="domain" description="RCK C-terminal" evidence="8">
    <location>
        <begin position="308"/>
        <end position="393"/>
    </location>
</feature>
<protein>
    <submittedName>
        <fullName evidence="9">Di/tricarboxylate transporter</fullName>
    </submittedName>
</protein>
<feature type="transmembrane region" description="Helical" evidence="7">
    <location>
        <begin position="413"/>
        <end position="438"/>
    </location>
</feature>
<feature type="transmembrane region" description="Helical" evidence="7">
    <location>
        <begin position="99"/>
        <end position="121"/>
    </location>
</feature>
<feature type="domain" description="RCK C-terminal" evidence="8">
    <location>
        <begin position="217"/>
        <end position="301"/>
    </location>
</feature>
<dbReference type="Gene3D" id="3.30.70.1450">
    <property type="entry name" value="Regulator of K+ conductance, C-terminal domain"/>
    <property type="match status" value="2"/>
</dbReference>
<feature type="transmembrane region" description="Helical" evidence="7">
    <location>
        <begin position="6"/>
        <end position="23"/>
    </location>
</feature>
<keyword evidence="3 7" id="KW-0812">Transmembrane</keyword>
<dbReference type="InterPro" id="IPR051679">
    <property type="entry name" value="DASS-Related_Transporters"/>
</dbReference>
<evidence type="ECO:0000259" key="8">
    <source>
        <dbReference type="PROSITE" id="PS51202"/>
    </source>
</evidence>
<feature type="transmembrane region" description="Helical" evidence="7">
    <location>
        <begin position="495"/>
        <end position="528"/>
    </location>
</feature>
<dbReference type="GO" id="GO:0008324">
    <property type="term" value="F:monoatomic cation transmembrane transporter activity"/>
    <property type="evidence" value="ECO:0007669"/>
    <property type="project" value="InterPro"/>
</dbReference>
<dbReference type="RefSeq" id="WP_106565568.1">
    <property type="nucleotide sequence ID" value="NZ_PYGF01000001.1"/>
</dbReference>
<evidence type="ECO:0000256" key="2">
    <source>
        <dbReference type="ARBA" id="ARBA00022448"/>
    </source>
</evidence>